<feature type="compositionally biased region" description="Basic residues" evidence="3">
    <location>
        <begin position="482"/>
        <end position="493"/>
    </location>
</feature>
<proteinExistence type="predicted"/>
<feature type="region of interest" description="Disordered" evidence="3">
    <location>
        <begin position="513"/>
        <end position="532"/>
    </location>
</feature>
<protein>
    <recommendedName>
        <fullName evidence="8">XPG-I domain-containing protein</fullName>
    </recommendedName>
</protein>
<dbReference type="Gene3D" id="3.40.50.1010">
    <property type="entry name" value="5'-nuclease"/>
    <property type="match status" value="2"/>
</dbReference>
<evidence type="ECO:0000256" key="2">
    <source>
        <dbReference type="ARBA" id="ARBA00022801"/>
    </source>
</evidence>
<dbReference type="InterPro" id="IPR029060">
    <property type="entry name" value="PIN-like_dom_sf"/>
</dbReference>
<dbReference type="FunFam" id="3.40.50.1010:FF:000051">
    <property type="entry name" value="Rad2-like endonuclease, putative (AFU_orthologue AFUA_3G13260)"/>
    <property type="match status" value="1"/>
</dbReference>
<reference evidence="6 7" key="1">
    <citation type="submission" date="2017-10" db="EMBL/GenBank/DDBJ databases">
        <title>Development of genomic resources for the powdery mildew, Erysiphe pulchra.</title>
        <authorList>
            <person name="Wadl P.A."/>
            <person name="Mack B.M."/>
            <person name="Moore G."/>
            <person name="Beltz S.B."/>
        </authorList>
    </citation>
    <scope>NUCLEOTIDE SEQUENCE [LARGE SCALE GENOMIC DNA]</scope>
    <source>
        <strain evidence="6">Cflorida</strain>
    </source>
</reference>
<evidence type="ECO:0000259" key="5">
    <source>
        <dbReference type="SMART" id="SM00485"/>
    </source>
</evidence>
<evidence type="ECO:0000259" key="4">
    <source>
        <dbReference type="SMART" id="SM00484"/>
    </source>
</evidence>
<evidence type="ECO:0008006" key="8">
    <source>
        <dbReference type="Google" id="ProtNLM"/>
    </source>
</evidence>
<feature type="region of interest" description="Disordered" evidence="3">
    <location>
        <begin position="623"/>
        <end position="656"/>
    </location>
</feature>
<evidence type="ECO:0000256" key="3">
    <source>
        <dbReference type="SAM" id="MobiDB-lite"/>
    </source>
</evidence>
<feature type="region of interest" description="Disordered" evidence="3">
    <location>
        <begin position="426"/>
        <end position="452"/>
    </location>
</feature>
<dbReference type="PRINTS" id="PR00853">
    <property type="entry name" value="XPGRADSUPER"/>
</dbReference>
<evidence type="ECO:0000313" key="6">
    <source>
        <dbReference type="EMBL" id="POS86786.1"/>
    </source>
</evidence>
<comment type="caution">
    <text evidence="6">The sequence shown here is derived from an EMBL/GenBank/DDBJ whole genome shotgun (WGS) entry which is preliminary data.</text>
</comment>
<evidence type="ECO:0000256" key="1">
    <source>
        <dbReference type="ARBA" id="ARBA00022722"/>
    </source>
</evidence>
<dbReference type="OrthoDB" id="2959108at2759"/>
<dbReference type="SMART" id="SM00485">
    <property type="entry name" value="XPGN"/>
    <property type="match status" value="1"/>
</dbReference>
<feature type="domain" description="XPG-I" evidence="4">
    <location>
        <begin position="109"/>
        <end position="185"/>
    </location>
</feature>
<accession>A0A2S4PXN8</accession>
<feature type="compositionally biased region" description="Polar residues" evidence="3">
    <location>
        <begin position="796"/>
        <end position="805"/>
    </location>
</feature>
<feature type="compositionally biased region" description="Polar residues" evidence="3">
    <location>
        <begin position="435"/>
        <end position="447"/>
    </location>
</feature>
<feature type="compositionally biased region" description="Low complexity" evidence="3">
    <location>
        <begin position="623"/>
        <end position="633"/>
    </location>
</feature>
<organism evidence="6 7">
    <name type="scientific">Erysiphe pulchra</name>
    <dbReference type="NCBI Taxonomy" id="225359"/>
    <lineage>
        <taxon>Eukaryota</taxon>
        <taxon>Fungi</taxon>
        <taxon>Dikarya</taxon>
        <taxon>Ascomycota</taxon>
        <taxon>Pezizomycotina</taxon>
        <taxon>Leotiomycetes</taxon>
        <taxon>Erysiphales</taxon>
        <taxon>Erysiphaceae</taxon>
        <taxon>Erysiphe</taxon>
    </lineage>
</organism>
<name>A0A2S4PXN8_9PEZI</name>
<dbReference type="SUPFAM" id="SSF88723">
    <property type="entry name" value="PIN domain-like"/>
    <property type="match status" value="1"/>
</dbReference>
<dbReference type="CDD" id="cd09906">
    <property type="entry name" value="H3TH_YEN1"/>
    <property type="match status" value="1"/>
</dbReference>
<dbReference type="Pfam" id="PF00867">
    <property type="entry name" value="XPG_I"/>
    <property type="match status" value="1"/>
</dbReference>
<dbReference type="CDD" id="cd09870">
    <property type="entry name" value="PIN_YEN1"/>
    <property type="match status" value="1"/>
</dbReference>
<feature type="region of interest" description="Disordered" evidence="3">
    <location>
        <begin position="482"/>
        <end position="502"/>
    </location>
</feature>
<dbReference type="Proteomes" id="UP000237438">
    <property type="component" value="Unassembled WGS sequence"/>
</dbReference>
<dbReference type="InterPro" id="IPR006086">
    <property type="entry name" value="XPG-I_dom"/>
</dbReference>
<dbReference type="Pfam" id="PF00752">
    <property type="entry name" value="XPG_N"/>
    <property type="match status" value="1"/>
</dbReference>
<dbReference type="SMART" id="SM00484">
    <property type="entry name" value="XPGI"/>
    <property type="match status" value="1"/>
</dbReference>
<feature type="compositionally biased region" description="Basic and acidic residues" evidence="3">
    <location>
        <begin position="513"/>
        <end position="528"/>
    </location>
</feature>
<dbReference type="GO" id="GO:0006281">
    <property type="term" value="P:DNA repair"/>
    <property type="evidence" value="ECO:0007669"/>
    <property type="project" value="UniProtKB-ARBA"/>
</dbReference>
<dbReference type="GO" id="GO:0008821">
    <property type="term" value="F:crossover junction DNA endonuclease activity"/>
    <property type="evidence" value="ECO:0007669"/>
    <property type="project" value="InterPro"/>
</dbReference>
<sequence length="858" mass="95483">MGIKGIYGEIGAGERIALSKLAVEKYEKTGRPLRIAIDIAIWQFQIQAGKGGSDPAIRTLYYRLLRLLALTIQPLFVFDGPNKPPLKRNKRTGSSGGSVSNMLTKQLLHYFGFPYHYAPGEAEAECALLQQNGIVDAVFSEDVDTLMFGSELCLRNWSSEDSKGNKAPTHISAYFKKAVSDKYGLDREGMILIALMSGGDYNTEGIPGCGIKLACEAARAGFGKSLCQIARSDAAGYKLWRENLSREINTNSSKLFKTKHNKLKIPENFPDKEILGYYTHPIVSNAAKILRLREEIQWHGKVDVPGLRRFVAEAFEWTYKPGAIKFIRGLAPALLVHKLRLRGDATDIEYGDVILTAMNETEIVRNICGRRVHFSSDGIDELRLIYHPLDIVGINLEMEQEEPRNEFGRNGLASCNSEDFVEDYLSNEDKDNRPGSPSRSNSTSYDPTQPDKLWVPRTIARVGVPLKVEDYEDALRDPKKFLKAKSASKKAMTKRSIPSATLNKKIKESDRVEVSEPISKNEQEKSDLFMRSTSNTYSHTDLDTHTTSNLEKKNAKNLLISSTKSVAIIKSNSSTSRKPGAKTKIKSLDTGKAHSNSIKSLAFNRVTKPQIQNHKKENGIVASKTSASISTTSPIFNRSTSEKKSHSGVSKSSFQLNGKTQILPSKNFGQTLKKDSHFLSQPDEESSTSRLSSPELPDISTLSLQYKKKATKNVTSYSTNLPPQKSNSPCSTTTLTSYINKDKTNTSLAKIKTKSKLPVYNEHETSRKDQNLRNVIAIPSSPLSLPSSKPYPCKQAPSSSQYSTPHTKKTILLRDSLPGVWEIVDSNKASNYLSPNKKKLRRARWRMSEIEILDMTAN</sequence>
<gene>
    <name evidence="6" type="ORF">EPUL_002563</name>
</gene>
<keyword evidence="7" id="KW-1185">Reference proteome</keyword>
<dbReference type="InterPro" id="IPR006085">
    <property type="entry name" value="XPG_DNA_repair_N"/>
</dbReference>
<feature type="domain" description="XPG N-terminal" evidence="5">
    <location>
        <begin position="1"/>
        <end position="98"/>
    </location>
</feature>
<dbReference type="STRING" id="225359.A0A2S4PXN8"/>
<dbReference type="PANTHER" id="PTHR11081">
    <property type="entry name" value="FLAP ENDONUCLEASE FAMILY MEMBER"/>
    <property type="match status" value="1"/>
</dbReference>
<feature type="region of interest" description="Disordered" evidence="3">
    <location>
        <begin position="713"/>
        <end position="732"/>
    </location>
</feature>
<feature type="compositionally biased region" description="Polar residues" evidence="3">
    <location>
        <begin position="647"/>
        <end position="656"/>
    </location>
</feature>
<evidence type="ECO:0000313" key="7">
    <source>
        <dbReference type="Proteomes" id="UP000237438"/>
    </source>
</evidence>
<dbReference type="InterPro" id="IPR037316">
    <property type="entry name" value="Yen1_H3TH"/>
</dbReference>
<feature type="region of interest" description="Disordered" evidence="3">
    <location>
        <begin position="786"/>
        <end position="806"/>
    </location>
</feature>
<dbReference type="Pfam" id="PF18380">
    <property type="entry name" value="GEN1_C"/>
    <property type="match status" value="1"/>
</dbReference>
<keyword evidence="1" id="KW-0540">Nuclease</keyword>
<dbReference type="Gene3D" id="1.10.150.20">
    <property type="entry name" value="5' to 3' exonuclease, C-terminal subdomain"/>
    <property type="match status" value="1"/>
</dbReference>
<dbReference type="InterPro" id="IPR041177">
    <property type="entry name" value="GEN1_C"/>
</dbReference>
<dbReference type="SUPFAM" id="SSF47807">
    <property type="entry name" value="5' to 3' exonuclease, C-terminal subdomain"/>
    <property type="match status" value="1"/>
</dbReference>
<keyword evidence="2" id="KW-0378">Hydrolase</keyword>
<dbReference type="InterPro" id="IPR036279">
    <property type="entry name" value="5-3_exonuclease_C_sf"/>
</dbReference>
<feature type="region of interest" description="Disordered" evidence="3">
    <location>
        <begin position="571"/>
        <end position="592"/>
    </location>
</feature>
<dbReference type="GO" id="GO:0017108">
    <property type="term" value="F:5'-flap endonuclease activity"/>
    <property type="evidence" value="ECO:0007669"/>
    <property type="project" value="TreeGrafter"/>
</dbReference>
<dbReference type="InterPro" id="IPR006084">
    <property type="entry name" value="XPG/Rad2"/>
</dbReference>
<dbReference type="FunFam" id="3.40.50.1010:FF:000037">
    <property type="entry name" value="Rad2-like endonuclease, putative (AFU_orthologue AFUA_3G13260)"/>
    <property type="match status" value="1"/>
</dbReference>
<dbReference type="EMBL" id="PEDP01000250">
    <property type="protein sequence ID" value="POS86786.1"/>
    <property type="molecule type" value="Genomic_DNA"/>
</dbReference>
<dbReference type="AlphaFoldDB" id="A0A2S4PXN8"/>
<dbReference type="PANTHER" id="PTHR11081:SF75">
    <property type="entry name" value="ENDONUCLEASE, PUTATIVE (AFU_ORTHOLOGUE AFUA_3G13260)-RELATED"/>
    <property type="match status" value="1"/>
</dbReference>